<evidence type="ECO:0000313" key="3">
    <source>
        <dbReference type="WBParaSite" id="SPAL_0000906200.1"/>
    </source>
</evidence>
<organism evidence="2 3">
    <name type="scientific">Strongyloides papillosus</name>
    <name type="common">Intestinal threadworm</name>
    <dbReference type="NCBI Taxonomy" id="174720"/>
    <lineage>
        <taxon>Eukaryota</taxon>
        <taxon>Metazoa</taxon>
        <taxon>Ecdysozoa</taxon>
        <taxon>Nematoda</taxon>
        <taxon>Chromadorea</taxon>
        <taxon>Rhabditida</taxon>
        <taxon>Tylenchina</taxon>
        <taxon>Panagrolaimomorpha</taxon>
        <taxon>Strongyloidoidea</taxon>
        <taxon>Strongyloididae</taxon>
        <taxon>Strongyloides</taxon>
    </lineage>
</organism>
<dbReference type="Proteomes" id="UP000046392">
    <property type="component" value="Unplaced"/>
</dbReference>
<keyword evidence="2" id="KW-1185">Reference proteome</keyword>
<keyword evidence="1" id="KW-0732">Signal</keyword>
<accession>A0A0N5BT73</accession>
<dbReference type="GO" id="GO:0007165">
    <property type="term" value="P:signal transduction"/>
    <property type="evidence" value="ECO:0007669"/>
    <property type="project" value="TreeGrafter"/>
</dbReference>
<feature type="signal peptide" evidence="1">
    <location>
        <begin position="1"/>
        <end position="21"/>
    </location>
</feature>
<dbReference type="AlphaFoldDB" id="A0A0N5BT73"/>
<dbReference type="PANTHER" id="PTHR23208">
    <property type="entry name" value="LYSOZYME PROTEIN"/>
    <property type="match status" value="1"/>
</dbReference>
<reference evidence="3" key="1">
    <citation type="submission" date="2017-02" db="UniProtKB">
        <authorList>
            <consortium name="WormBaseParasite"/>
        </authorList>
    </citation>
    <scope>IDENTIFICATION</scope>
</reference>
<dbReference type="InterPro" id="IPR051595">
    <property type="entry name" value="GH25_Enzymes"/>
</dbReference>
<protein>
    <submittedName>
        <fullName evidence="3">Lysozyme</fullName>
    </submittedName>
</protein>
<dbReference type="Gene3D" id="3.20.20.80">
    <property type="entry name" value="Glycosidases"/>
    <property type="match status" value="1"/>
</dbReference>
<dbReference type="GO" id="GO:0045087">
    <property type="term" value="P:innate immune response"/>
    <property type="evidence" value="ECO:0007669"/>
    <property type="project" value="TreeGrafter"/>
</dbReference>
<dbReference type="PANTHER" id="PTHR23208:SF36">
    <property type="entry name" value="LYSOZYME-RELATED"/>
    <property type="match status" value="1"/>
</dbReference>
<evidence type="ECO:0000313" key="2">
    <source>
        <dbReference type="Proteomes" id="UP000046392"/>
    </source>
</evidence>
<name>A0A0N5BT73_STREA</name>
<dbReference type="InterPro" id="IPR017853">
    <property type="entry name" value="GH"/>
</dbReference>
<proteinExistence type="predicted"/>
<feature type="chain" id="PRO_5005894822" evidence="1">
    <location>
        <begin position="22"/>
        <end position="249"/>
    </location>
</feature>
<sequence>MIFKVLTVFLLLSTVFVNTNAEYLYATDVAGNISVSQLNCIRSNGYSAIFTQIYSNNGYVDLTGFQNVISAYLAGLGTEVYISPYSINSPTFFEFDQIYKQFNSSNIHVRTIWLKVADSSIWARNPSFNIDFIKKIVTWARLYGITIGIYTNWYDWDRITGSTTTFQKYNLPLWYWNAYGYGPSAEGTADFSDFRSFGNWKSASAKEYGLKENLCSATISKIVYQKSASFLKFKSYKNMTQPVAGSAIF</sequence>
<dbReference type="WBParaSite" id="SPAL_0000906200.1">
    <property type="protein sequence ID" value="SPAL_0000906200.1"/>
    <property type="gene ID" value="SPAL_0000906200"/>
</dbReference>
<dbReference type="SUPFAM" id="SSF51445">
    <property type="entry name" value="(Trans)glycosidases"/>
    <property type="match status" value="1"/>
</dbReference>
<evidence type="ECO:0000256" key="1">
    <source>
        <dbReference type="SAM" id="SignalP"/>
    </source>
</evidence>